<dbReference type="AlphaFoldDB" id="A0A382M4I5"/>
<feature type="non-terminal residue" evidence="1">
    <location>
        <position position="307"/>
    </location>
</feature>
<evidence type="ECO:0000313" key="1">
    <source>
        <dbReference type="EMBL" id="SVC42865.1"/>
    </source>
</evidence>
<dbReference type="InterPro" id="IPR015421">
    <property type="entry name" value="PyrdxlP-dep_Trfase_major"/>
</dbReference>
<dbReference type="PANTHER" id="PTHR30244:SF34">
    <property type="entry name" value="DTDP-4-AMINO-4,6-DIDEOXYGALACTOSE TRANSAMINASE"/>
    <property type="match status" value="1"/>
</dbReference>
<proteinExistence type="predicted"/>
<dbReference type="PANTHER" id="PTHR30244">
    <property type="entry name" value="TRANSAMINASE"/>
    <property type="match status" value="1"/>
</dbReference>
<reference evidence="1" key="1">
    <citation type="submission" date="2018-05" db="EMBL/GenBank/DDBJ databases">
        <authorList>
            <person name="Lanie J.A."/>
            <person name="Ng W.-L."/>
            <person name="Kazmierczak K.M."/>
            <person name="Andrzejewski T.M."/>
            <person name="Davidsen T.M."/>
            <person name="Wayne K.J."/>
            <person name="Tettelin H."/>
            <person name="Glass J.I."/>
            <person name="Rusch D."/>
            <person name="Podicherti R."/>
            <person name="Tsui H.-C.T."/>
            <person name="Winkler M.E."/>
        </authorList>
    </citation>
    <scope>NUCLEOTIDE SEQUENCE</scope>
</reference>
<sequence length="307" mass="33759">VSLINCTSKTIVLIPHNRPTLGLEEEAAALRVIRSGWVAKGKEVELFENEFCEFMGLPKGHAAAVSSGTAALFLALVMLGGSGKNVGSPGYVCSALRNAVYMSEGKNVLVDVGHNSPNIDLGKLSEENPQIAIVPHMFGIPINISNLKKIPIIEDCAHALGARVNGKPVGLEGEFGIFSFYATKMITSGGFGGMLISKNKKHVDEVIDYIVYDKKNDSNRRFNFQMGDLQAAIGREQLRKLPNFLERREKIFRKYKDAGLDILDVPTEDSQVLQPVRYRAVMKTKNQIKTIKSLKDDGIITEILNNE</sequence>
<dbReference type="SUPFAM" id="SSF53383">
    <property type="entry name" value="PLP-dependent transferases"/>
    <property type="match status" value="1"/>
</dbReference>
<gene>
    <name evidence="1" type="ORF">METZ01_LOCUS295719</name>
</gene>
<evidence type="ECO:0008006" key="2">
    <source>
        <dbReference type="Google" id="ProtNLM"/>
    </source>
</evidence>
<dbReference type="InterPro" id="IPR015424">
    <property type="entry name" value="PyrdxlP-dep_Trfase"/>
</dbReference>
<organism evidence="1">
    <name type="scientific">marine metagenome</name>
    <dbReference type="NCBI Taxonomy" id="408172"/>
    <lineage>
        <taxon>unclassified sequences</taxon>
        <taxon>metagenomes</taxon>
        <taxon>ecological metagenomes</taxon>
    </lineage>
</organism>
<feature type="non-terminal residue" evidence="1">
    <location>
        <position position="1"/>
    </location>
</feature>
<dbReference type="InterPro" id="IPR000653">
    <property type="entry name" value="DegT/StrS_aminotransferase"/>
</dbReference>
<dbReference type="EMBL" id="UINC01090694">
    <property type="protein sequence ID" value="SVC42865.1"/>
    <property type="molecule type" value="Genomic_DNA"/>
</dbReference>
<dbReference type="GO" id="GO:0008483">
    <property type="term" value="F:transaminase activity"/>
    <property type="evidence" value="ECO:0007669"/>
    <property type="project" value="TreeGrafter"/>
</dbReference>
<dbReference type="GO" id="GO:0000271">
    <property type="term" value="P:polysaccharide biosynthetic process"/>
    <property type="evidence" value="ECO:0007669"/>
    <property type="project" value="TreeGrafter"/>
</dbReference>
<name>A0A382M4I5_9ZZZZ</name>
<dbReference type="Pfam" id="PF01041">
    <property type="entry name" value="DegT_DnrJ_EryC1"/>
    <property type="match status" value="1"/>
</dbReference>
<protein>
    <recommendedName>
        <fullName evidence="2">DegT/DnrJ/EryC1/StrS aminotransferase family protein</fullName>
    </recommendedName>
</protein>
<dbReference type="Gene3D" id="3.40.640.10">
    <property type="entry name" value="Type I PLP-dependent aspartate aminotransferase-like (Major domain)"/>
    <property type="match status" value="1"/>
</dbReference>
<dbReference type="GO" id="GO:0030170">
    <property type="term" value="F:pyridoxal phosphate binding"/>
    <property type="evidence" value="ECO:0007669"/>
    <property type="project" value="TreeGrafter"/>
</dbReference>
<accession>A0A382M4I5</accession>